<name>A0A2X1ZMR6_PHODM</name>
<dbReference type="SUPFAM" id="SSF53955">
    <property type="entry name" value="Lysozyme-like"/>
    <property type="match status" value="1"/>
</dbReference>
<comment type="subcellular location">
    <subcellularLocation>
        <location evidence="1">Cell outer membrane</location>
        <topology evidence="1">Peripheral membrane protein</topology>
    </subcellularLocation>
</comment>
<dbReference type="Pfam" id="PF00497">
    <property type="entry name" value="SBP_bac_3"/>
    <property type="match status" value="1"/>
</dbReference>
<keyword evidence="4" id="KW-0472">Membrane</keyword>
<comment type="similarity">
    <text evidence="2">Belongs to the bacterial solute-binding protein 3 family.</text>
</comment>
<protein>
    <submittedName>
        <fullName evidence="7">Membrane-bound lytic transglycosylase F</fullName>
    </submittedName>
</protein>
<accession>A0A2X1ZMR6</accession>
<evidence type="ECO:0000259" key="6">
    <source>
        <dbReference type="SMART" id="SM00062"/>
    </source>
</evidence>
<proteinExistence type="inferred from homology"/>
<dbReference type="RefSeq" id="WP_005304674.1">
    <property type="nucleotide sequence ID" value="NZ_CP018298.1"/>
</dbReference>
<dbReference type="InterPro" id="IPR023346">
    <property type="entry name" value="Lysozyme-like_dom_sf"/>
</dbReference>
<evidence type="ECO:0000256" key="3">
    <source>
        <dbReference type="ARBA" id="ARBA00022729"/>
    </source>
</evidence>
<evidence type="ECO:0000256" key="4">
    <source>
        <dbReference type="ARBA" id="ARBA00023237"/>
    </source>
</evidence>
<feature type="chain" id="PRO_5016164291" evidence="5">
    <location>
        <begin position="24"/>
        <end position="483"/>
    </location>
</feature>
<feature type="domain" description="Solute-binding protein family 3/N-terminal" evidence="6">
    <location>
        <begin position="46"/>
        <end position="283"/>
    </location>
</feature>
<evidence type="ECO:0000256" key="2">
    <source>
        <dbReference type="ARBA" id="ARBA00010333"/>
    </source>
</evidence>
<dbReference type="InterPro" id="IPR001638">
    <property type="entry name" value="Solute-binding_3/MltF_N"/>
</dbReference>
<keyword evidence="3 5" id="KW-0732">Signal</keyword>
<evidence type="ECO:0000256" key="1">
    <source>
        <dbReference type="ARBA" id="ARBA00004339"/>
    </source>
</evidence>
<dbReference type="SMART" id="SM00062">
    <property type="entry name" value="PBPb"/>
    <property type="match status" value="1"/>
</dbReference>
<dbReference type="Gene3D" id="1.10.530.10">
    <property type="match status" value="1"/>
</dbReference>
<evidence type="ECO:0000313" key="8">
    <source>
        <dbReference type="Proteomes" id="UP000251647"/>
    </source>
</evidence>
<dbReference type="Proteomes" id="UP000251647">
    <property type="component" value="Unassembled WGS sequence"/>
</dbReference>
<evidence type="ECO:0000256" key="5">
    <source>
        <dbReference type="SAM" id="SignalP"/>
    </source>
</evidence>
<reference evidence="7 8" key="1">
    <citation type="submission" date="2018-06" db="EMBL/GenBank/DDBJ databases">
        <authorList>
            <consortium name="Pathogen Informatics"/>
            <person name="Doyle S."/>
        </authorList>
    </citation>
    <scope>NUCLEOTIDE SEQUENCE [LARGE SCALE GENOMIC DNA]</scope>
    <source>
        <strain evidence="7 8">NCTC11647</strain>
    </source>
</reference>
<dbReference type="Gene3D" id="3.40.190.10">
    <property type="entry name" value="Periplasmic binding protein-like II"/>
    <property type="match status" value="2"/>
</dbReference>
<dbReference type="InterPro" id="IPR008258">
    <property type="entry name" value="Transglycosylase_SLT_dom_1"/>
</dbReference>
<dbReference type="Pfam" id="PF01464">
    <property type="entry name" value="SLT"/>
    <property type="match status" value="1"/>
</dbReference>
<dbReference type="AlphaFoldDB" id="A0A2X1ZMR6"/>
<keyword evidence="4" id="KW-0998">Cell outer membrane</keyword>
<sequence>MKKVMQFFALILMASSLSLSTYALELSPLTSEPYTGDLAVIEKKKVIRVLVSADLGFYYIEDGQPKGIIAELLAHFEQQLKKEKRPLHIQIIPVTRDQLIPLLIEGYGDLIVANLTITATREKEVSFSDPVLDNISELIVTNKSHPLITEITQLSGQDFWVRKSSSYYRSLLRVNNQLELQQLAPINIHFIDETIQDYELIEMINVGLINATLLDSHKVKIWLSTMPNIQVNEQFPLRYKGEIGWAVRKDSPKFLALINNYIKTVKSGTLMGNVIYNKYLNQHLWLKKFLSPSKIDKAKELSNVFFKFSTEYDFDYLMMMAQGYQESGLEQNKVSYKGAVGIMQVLPSTARDKAVNISNIYNPTNNIHAGIKYMAYLRTYFFSDESIDYQNQVYLSLAAYNAGPGNISKMRRYAKEQGYNPNIWFKNVEVVTRKHIGKQPVVYVKNINRYFIMYKQLVVLKKERRGTVKPFHPPYKYNPISLF</sequence>
<dbReference type="PANTHER" id="PTHR35936:SF19">
    <property type="entry name" value="AMINO-ACID-BINDING PROTEIN YXEM-RELATED"/>
    <property type="match status" value="1"/>
</dbReference>
<gene>
    <name evidence="7" type="ORF">NCTC11647_03606</name>
</gene>
<dbReference type="SUPFAM" id="SSF53850">
    <property type="entry name" value="Periplasmic binding protein-like II"/>
    <property type="match status" value="1"/>
</dbReference>
<dbReference type="GO" id="GO:0009279">
    <property type="term" value="C:cell outer membrane"/>
    <property type="evidence" value="ECO:0007669"/>
    <property type="project" value="UniProtKB-SubCell"/>
</dbReference>
<evidence type="ECO:0000313" key="7">
    <source>
        <dbReference type="EMBL" id="SPY44656.1"/>
    </source>
</evidence>
<organism evidence="7 8">
    <name type="scientific">Photobacterium damselae</name>
    <dbReference type="NCBI Taxonomy" id="38293"/>
    <lineage>
        <taxon>Bacteria</taxon>
        <taxon>Pseudomonadati</taxon>
        <taxon>Pseudomonadota</taxon>
        <taxon>Gammaproteobacteria</taxon>
        <taxon>Vibrionales</taxon>
        <taxon>Vibrionaceae</taxon>
        <taxon>Photobacterium</taxon>
    </lineage>
</organism>
<dbReference type="CDD" id="cd13403">
    <property type="entry name" value="MLTF-like"/>
    <property type="match status" value="1"/>
</dbReference>
<dbReference type="CDD" id="cd01009">
    <property type="entry name" value="PBP2_YfhD_N"/>
    <property type="match status" value="1"/>
</dbReference>
<feature type="signal peptide" evidence="5">
    <location>
        <begin position="1"/>
        <end position="23"/>
    </location>
</feature>
<dbReference type="PANTHER" id="PTHR35936">
    <property type="entry name" value="MEMBRANE-BOUND LYTIC MUREIN TRANSGLYCOSYLASE F"/>
    <property type="match status" value="1"/>
</dbReference>
<dbReference type="EMBL" id="UATL01000005">
    <property type="protein sequence ID" value="SPY44656.1"/>
    <property type="molecule type" value="Genomic_DNA"/>
</dbReference>